<dbReference type="KEGG" id="pen:PSEEN3266"/>
<evidence type="ECO:0000313" key="2">
    <source>
        <dbReference type="Proteomes" id="UP000000658"/>
    </source>
</evidence>
<organism evidence="1 2">
    <name type="scientific">Pseudomonas entomophila (strain L48)</name>
    <dbReference type="NCBI Taxonomy" id="384676"/>
    <lineage>
        <taxon>Bacteria</taxon>
        <taxon>Pseudomonadati</taxon>
        <taxon>Pseudomonadota</taxon>
        <taxon>Gammaproteobacteria</taxon>
        <taxon>Pseudomonadales</taxon>
        <taxon>Pseudomonadaceae</taxon>
        <taxon>Pseudomonas</taxon>
    </lineage>
</organism>
<name>Q1I8K6_PSEE4</name>
<dbReference type="AlphaFoldDB" id="Q1I8K6"/>
<gene>
    <name evidence="1" type="ordered locus">PSEEN3266</name>
</gene>
<dbReference type="HOGENOM" id="CLU_1894404_0_0_6"/>
<dbReference type="EMBL" id="CT573326">
    <property type="protein sequence ID" value="CAK16022.1"/>
    <property type="molecule type" value="Genomic_DNA"/>
</dbReference>
<dbReference type="STRING" id="384676.PSEEN3266"/>
<evidence type="ECO:0000313" key="1">
    <source>
        <dbReference type="EMBL" id="CAK16022.1"/>
    </source>
</evidence>
<accession>Q1I8K6</accession>
<sequence>MCRSMPSYRATTPRNREWPRLRYRYLSRWGGPITVRAWVAVQAAPLPAFINETGKETNMTDVYSASLNKVVATGGAYTGGNQNYAVPNCVNSPGQTLVVGDRYTLRDGNRPQISVECLTLGGGVGGAAATFKEV</sequence>
<dbReference type="Proteomes" id="UP000000658">
    <property type="component" value="Chromosome"/>
</dbReference>
<reference evidence="1 2" key="1">
    <citation type="journal article" date="2006" name="Nat. Biotechnol.">
        <title>Complete genome sequence of the entomopathogenic and metabolically versatile soil bacterium Pseudomonas entomophila.</title>
        <authorList>
            <person name="Vodovar N."/>
            <person name="Vallenet D."/>
            <person name="Cruveiller S."/>
            <person name="Rouy Z."/>
            <person name="Barbe V."/>
            <person name="Acosta C."/>
            <person name="Cattolico L."/>
            <person name="Jubin C."/>
            <person name="Lajus A."/>
            <person name="Segurens B."/>
            <person name="Vacherie B."/>
            <person name="Wincker P."/>
            <person name="Weissenbach J."/>
            <person name="Lemaitre B."/>
            <person name="Medigue C."/>
            <person name="Boccard F."/>
        </authorList>
    </citation>
    <scope>NUCLEOTIDE SEQUENCE [LARGE SCALE GENOMIC DNA]</scope>
    <source>
        <strain evidence="1 2">L48</strain>
    </source>
</reference>
<protein>
    <submittedName>
        <fullName evidence="1">Uncharacterized protein</fullName>
    </submittedName>
</protein>
<proteinExistence type="predicted"/>